<comment type="caution">
    <text evidence="2">The sequence shown here is derived from an EMBL/GenBank/DDBJ whole genome shotgun (WGS) entry which is preliminary data.</text>
</comment>
<reference evidence="2 3" key="1">
    <citation type="submission" date="2016-10" db="EMBL/GenBank/DDBJ databases">
        <title>Draft genome sequences of four alkaliphilic bacteria belonging to the Anaerobacillus genus.</title>
        <authorList>
            <person name="Bassil N.M."/>
            <person name="Lloyd J.R."/>
        </authorList>
    </citation>
    <scope>NUCLEOTIDE SEQUENCE [LARGE SCALE GENOMIC DNA]</scope>
    <source>
        <strain evidence="2 3">DSM 15340</strain>
    </source>
</reference>
<organism evidence="2 3">
    <name type="scientific">Anaerobacillus arseniciselenatis</name>
    <dbReference type="NCBI Taxonomy" id="85682"/>
    <lineage>
        <taxon>Bacteria</taxon>
        <taxon>Bacillati</taxon>
        <taxon>Bacillota</taxon>
        <taxon>Bacilli</taxon>
        <taxon>Bacillales</taxon>
        <taxon>Bacillaceae</taxon>
        <taxon>Anaerobacillus</taxon>
    </lineage>
</organism>
<dbReference type="SUPFAM" id="SSF55729">
    <property type="entry name" value="Acyl-CoA N-acyltransferases (Nat)"/>
    <property type="match status" value="1"/>
</dbReference>
<protein>
    <recommendedName>
        <fullName evidence="1">N-acetyltransferase domain-containing protein</fullName>
    </recommendedName>
</protein>
<evidence type="ECO:0000259" key="1">
    <source>
        <dbReference type="PROSITE" id="PS51186"/>
    </source>
</evidence>
<gene>
    <name evidence="2" type="ORF">BKP35_12390</name>
</gene>
<accession>A0A1S2LFI7</accession>
<sequence length="182" mass="21573">MIKSVETNRLLLRELVADDFEDVFQIKSDEKVVKYLTWGPSNREHTLNSLLKQIGFQSEENRKIYVLAVELKSIRKVIGNALFMVRDDDFEIAEIGYFINSNFWKRGYGEEIVYALLDLGFRQFRMHRIYATCDTENFGSINLLKKNGFRLEGHFIKDLKVRGEWRDNYLFALLKEEFDKIL</sequence>
<dbReference type="InterPro" id="IPR051531">
    <property type="entry name" value="N-acetyltransferase"/>
</dbReference>
<dbReference type="Pfam" id="PF13302">
    <property type="entry name" value="Acetyltransf_3"/>
    <property type="match status" value="1"/>
</dbReference>
<proteinExistence type="predicted"/>
<dbReference type="InterPro" id="IPR000182">
    <property type="entry name" value="GNAT_dom"/>
</dbReference>
<dbReference type="PANTHER" id="PTHR43792">
    <property type="entry name" value="GNAT FAMILY, PUTATIVE (AFU_ORTHOLOGUE AFUA_3G00765)-RELATED-RELATED"/>
    <property type="match status" value="1"/>
</dbReference>
<evidence type="ECO:0000313" key="3">
    <source>
        <dbReference type="Proteomes" id="UP000180098"/>
    </source>
</evidence>
<feature type="domain" description="N-acetyltransferase" evidence="1">
    <location>
        <begin position="10"/>
        <end position="176"/>
    </location>
</feature>
<dbReference type="GO" id="GO:0016747">
    <property type="term" value="F:acyltransferase activity, transferring groups other than amino-acyl groups"/>
    <property type="evidence" value="ECO:0007669"/>
    <property type="project" value="InterPro"/>
</dbReference>
<name>A0A1S2LFI7_9BACI</name>
<dbReference type="PROSITE" id="PS51186">
    <property type="entry name" value="GNAT"/>
    <property type="match status" value="1"/>
</dbReference>
<evidence type="ECO:0000313" key="2">
    <source>
        <dbReference type="EMBL" id="OIJ11292.1"/>
    </source>
</evidence>
<dbReference type="Gene3D" id="3.40.630.30">
    <property type="match status" value="1"/>
</dbReference>
<dbReference type="InterPro" id="IPR016181">
    <property type="entry name" value="Acyl_CoA_acyltransferase"/>
</dbReference>
<dbReference type="EMBL" id="MLQQ01000032">
    <property type="protein sequence ID" value="OIJ11292.1"/>
    <property type="molecule type" value="Genomic_DNA"/>
</dbReference>
<dbReference type="AlphaFoldDB" id="A0A1S2LFI7"/>
<dbReference type="Proteomes" id="UP000180098">
    <property type="component" value="Unassembled WGS sequence"/>
</dbReference>
<keyword evidence="3" id="KW-1185">Reference proteome</keyword>